<feature type="chain" id="PRO_5011657517" description="DUF4168 domain-containing protein" evidence="1">
    <location>
        <begin position="28"/>
        <end position="136"/>
    </location>
</feature>
<dbReference type="InterPro" id="IPR025433">
    <property type="entry name" value="DUF4168"/>
</dbReference>
<dbReference type="AlphaFoldDB" id="A0A1H8TKB8"/>
<proteinExistence type="predicted"/>
<name>A0A1H8TKB8_9GAMM</name>
<evidence type="ECO:0000259" key="2">
    <source>
        <dbReference type="Pfam" id="PF13767"/>
    </source>
</evidence>
<organism evidence="3 4">
    <name type="scientific">Aquisalimonas asiatica</name>
    <dbReference type="NCBI Taxonomy" id="406100"/>
    <lineage>
        <taxon>Bacteria</taxon>
        <taxon>Pseudomonadati</taxon>
        <taxon>Pseudomonadota</taxon>
        <taxon>Gammaproteobacteria</taxon>
        <taxon>Chromatiales</taxon>
        <taxon>Ectothiorhodospiraceae</taxon>
        <taxon>Aquisalimonas</taxon>
    </lineage>
</organism>
<evidence type="ECO:0000313" key="3">
    <source>
        <dbReference type="EMBL" id="SEO91422.1"/>
    </source>
</evidence>
<evidence type="ECO:0000256" key="1">
    <source>
        <dbReference type="SAM" id="SignalP"/>
    </source>
</evidence>
<feature type="signal peptide" evidence="1">
    <location>
        <begin position="1"/>
        <end position="27"/>
    </location>
</feature>
<dbReference type="RefSeq" id="WP_091643672.1">
    <property type="nucleotide sequence ID" value="NZ_FOEG01000004.1"/>
</dbReference>
<evidence type="ECO:0000313" key="4">
    <source>
        <dbReference type="Proteomes" id="UP000199657"/>
    </source>
</evidence>
<sequence>MKKRNSIRFMIPLMSGLLLVPALSAMAMDGDDAQAETYEQEPDGMAEQEDFDDDTLEQFADAYVEVGEIHREYSERLQGAEQTEDAQQLQQEANDEMVEAIQASGLEVQEYSAVAAALERDPEMREEVVGMIEDRQ</sequence>
<dbReference type="EMBL" id="FOEG01000004">
    <property type="protein sequence ID" value="SEO91422.1"/>
    <property type="molecule type" value="Genomic_DNA"/>
</dbReference>
<keyword evidence="4" id="KW-1185">Reference proteome</keyword>
<protein>
    <recommendedName>
        <fullName evidence="2">DUF4168 domain-containing protein</fullName>
    </recommendedName>
</protein>
<accession>A0A1H8TKB8</accession>
<dbReference type="STRING" id="406100.SAMN04488052_104274"/>
<keyword evidence="1" id="KW-0732">Signal</keyword>
<gene>
    <name evidence="3" type="ORF">SAMN04488052_104274</name>
</gene>
<feature type="domain" description="DUF4168" evidence="2">
    <location>
        <begin position="53"/>
        <end position="128"/>
    </location>
</feature>
<dbReference type="Pfam" id="PF13767">
    <property type="entry name" value="DUF4168"/>
    <property type="match status" value="1"/>
</dbReference>
<dbReference type="Proteomes" id="UP000199657">
    <property type="component" value="Unassembled WGS sequence"/>
</dbReference>
<dbReference type="OrthoDB" id="5787313at2"/>
<reference evidence="3 4" key="1">
    <citation type="submission" date="2016-10" db="EMBL/GenBank/DDBJ databases">
        <authorList>
            <person name="de Groot N.N."/>
        </authorList>
    </citation>
    <scope>NUCLEOTIDE SEQUENCE [LARGE SCALE GENOMIC DNA]</scope>
    <source>
        <strain evidence="3 4">CGMCC 1.6291</strain>
    </source>
</reference>